<dbReference type="EMBL" id="JAPEUX010000009">
    <property type="protein sequence ID" value="KAJ4345748.1"/>
    <property type="molecule type" value="Genomic_DNA"/>
</dbReference>
<organism evidence="8 9">
    <name type="scientific">Didymosphaeria variabile</name>
    <dbReference type="NCBI Taxonomy" id="1932322"/>
    <lineage>
        <taxon>Eukaryota</taxon>
        <taxon>Fungi</taxon>
        <taxon>Dikarya</taxon>
        <taxon>Ascomycota</taxon>
        <taxon>Pezizomycotina</taxon>
        <taxon>Dothideomycetes</taxon>
        <taxon>Pleosporomycetidae</taxon>
        <taxon>Pleosporales</taxon>
        <taxon>Massarineae</taxon>
        <taxon>Didymosphaeriaceae</taxon>
        <taxon>Didymosphaeria</taxon>
    </lineage>
</organism>
<feature type="transmembrane region" description="Helical" evidence="7">
    <location>
        <begin position="123"/>
        <end position="142"/>
    </location>
</feature>
<dbReference type="GO" id="GO:0016020">
    <property type="term" value="C:membrane"/>
    <property type="evidence" value="ECO:0007669"/>
    <property type="project" value="UniProtKB-SubCell"/>
</dbReference>
<dbReference type="AlphaFoldDB" id="A0A9W8XC42"/>
<accession>A0A9W8XC42</accession>
<keyword evidence="3 7" id="KW-0812">Transmembrane</keyword>
<feature type="compositionally biased region" description="Polar residues" evidence="6">
    <location>
        <begin position="400"/>
        <end position="409"/>
    </location>
</feature>
<dbReference type="InterPro" id="IPR004307">
    <property type="entry name" value="TspO_MBR"/>
</dbReference>
<dbReference type="Pfam" id="PF03073">
    <property type="entry name" value="TspO_MBR"/>
    <property type="match status" value="1"/>
</dbReference>
<evidence type="ECO:0000256" key="7">
    <source>
        <dbReference type="SAM" id="Phobius"/>
    </source>
</evidence>
<feature type="compositionally biased region" description="Polar residues" evidence="6">
    <location>
        <begin position="567"/>
        <end position="576"/>
    </location>
</feature>
<dbReference type="InterPro" id="IPR009959">
    <property type="entry name" value="Cyclase_SnoaL-like"/>
</dbReference>
<keyword evidence="5 7" id="KW-0472">Membrane</keyword>
<comment type="subcellular location">
    <subcellularLocation>
        <location evidence="1">Membrane</location>
        <topology evidence="1">Multi-pass membrane protein</topology>
    </subcellularLocation>
</comment>
<protein>
    <submittedName>
        <fullName evidence="8">Uncharacterized protein</fullName>
    </submittedName>
</protein>
<evidence type="ECO:0000256" key="2">
    <source>
        <dbReference type="ARBA" id="ARBA00007524"/>
    </source>
</evidence>
<feature type="transmembrane region" description="Helical" evidence="7">
    <location>
        <begin position="57"/>
        <end position="78"/>
    </location>
</feature>
<dbReference type="FunFam" id="1.20.1260.100:FF:000001">
    <property type="entry name" value="translocator protein 2"/>
    <property type="match status" value="1"/>
</dbReference>
<sequence>MTTYIPSLTLPSFVFDNAAVSILLPVVAGAAVGYSTRPSETQKLYLALKQPPLNPPGWVFGPVWTALYATMGYVAHRAWTVGTTSVNPSTVSLAKQGATLYTIQLGLNLVWMPLFFGFNRPIAATVDILALGSTVSYLAYIWGQVDETSGWLLAPYLGWLSFATYLCVGAGYLNNWDFTSSAKKREIATRPNLYRTTTMGEAVRPEAPGAINIPSAPLQELSPHLTLQPPLSRRGSGPGLILVVDHYAQLEVSEKSLDPPPLQKWAEEGFAVVQIKVPGKVEDGGEFPLKRAIEALKACEQCIWGDGVGLICESVFLKHAILHEHRRGTAGTWASAPARAPPVNHGTVLNNCLHLHKISPLSPHLHLQQILSKYATHEKSFLRPPPYVTHRYGSPRRQHTATSGESSPITIPDQLRHRNLPRTLCLVGWHDRGRELDYHQLATQVSNDMDTTWCMQWVGYEKLASAVSNAGGLGIALCSHLSALHDQLAKGYGKTDCLTAYVTRIPFYVEEAAYLSPHIKALISYGGRKFTSISSPTHASASLPPQLVHISGPETPRRESVSIVQDAETSSATTPSEGPVKSFRYVNAKSESKWVLPAEEDYHSTSAGIAHTRSLAFLKPLLNGPYFDLEAIWDEHCRYEFGERDVARTMATMVAQPYVNHIPTLTGGIGQQRLTAFYTNHFVHANPDDTELEMVSRTVGIDRVVDEFVFKLTHDRQVDWLLPGIPPTGKYLEIPFTGIIGMRGDRLCHEHIHWDQGTAMRQAGLLPDWVGFPYPIEGKEAGSGKRYEVRVPTAGVETVRKLVDEGALESNSLMDAKWREVDDA</sequence>
<name>A0A9W8XC42_9PLEO</name>
<comment type="similarity">
    <text evidence="2">Belongs to the TspO/BZRP family.</text>
</comment>
<gene>
    <name evidence="8" type="ORF">N0V89_011883</name>
</gene>
<keyword evidence="9" id="KW-1185">Reference proteome</keyword>
<feature type="transmembrane region" description="Helical" evidence="7">
    <location>
        <begin position="154"/>
        <end position="175"/>
    </location>
</feature>
<comment type="caution">
    <text evidence="8">The sequence shown here is derived from an EMBL/GenBank/DDBJ whole genome shotgun (WGS) entry which is preliminary data.</text>
</comment>
<dbReference type="SUPFAM" id="SSF54427">
    <property type="entry name" value="NTF2-like"/>
    <property type="match status" value="1"/>
</dbReference>
<evidence type="ECO:0000256" key="5">
    <source>
        <dbReference type="ARBA" id="ARBA00023136"/>
    </source>
</evidence>
<evidence type="ECO:0000256" key="4">
    <source>
        <dbReference type="ARBA" id="ARBA00022989"/>
    </source>
</evidence>
<dbReference type="Gene3D" id="3.10.450.50">
    <property type="match status" value="1"/>
</dbReference>
<feature type="transmembrane region" description="Helical" evidence="7">
    <location>
        <begin position="18"/>
        <end position="36"/>
    </location>
</feature>
<reference evidence="8" key="1">
    <citation type="submission" date="2022-10" db="EMBL/GenBank/DDBJ databases">
        <title>Tapping the CABI collections for fungal endophytes: first genome assemblies for Collariella, Neodidymelliopsis, Ascochyta clinopodiicola, Didymella pomorum, Didymosphaeria variabile, Neocosmospora piperis and Neocucurbitaria cava.</title>
        <authorList>
            <person name="Hill R."/>
        </authorList>
    </citation>
    <scope>NUCLEOTIDE SEQUENCE</scope>
    <source>
        <strain evidence="8">IMI 356815</strain>
    </source>
</reference>
<dbReference type="Proteomes" id="UP001140513">
    <property type="component" value="Unassembled WGS sequence"/>
</dbReference>
<dbReference type="CDD" id="cd15904">
    <property type="entry name" value="TSPO_MBR"/>
    <property type="match status" value="1"/>
</dbReference>
<dbReference type="RefSeq" id="XP_056065912.1">
    <property type="nucleotide sequence ID" value="XM_056220609.1"/>
</dbReference>
<dbReference type="InterPro" id="IPR032710">
    <property type="entry name" value="NTF2-like_dom_sf"/>
</dbReference>
<evidence type="ECO:0000313" key="8">
    <source>
        <dbReference type="EMBL" id="KAJ4345748.1"/>
    </source>
</evidence>
<dbReference type="GO" id="GO:0030638">
    <property type="term" value="P:polyketide metabolic process"/>
    <property type="evidence" value="ECO:0007669"/>
    <property type="project" value="InterPro"/>
</dbReference>
<dbReference type="PANTHER" id="PTHR38436:SF3">
    <property type="entry name" value="CARBOXYMETHYLENEBUTENOLIDASE-RELATED"/>
    <property type="match status" value="1"/>
</dbReference>
<feature type="region of interest" description="Disordered" evidence="6">
    <location>
        <begin position="385"/>
        <end position="412"/>
    </location>
</feature>
<feature type="region of interest" description="Disordered" evidence="6">
    <location>
        <begin position="551"/>
        <end position="580"/>
    </location>
</feature>
<proteinExistence type="inferred from homology"/>
<evidence type="ECO:0000256" key="6">
    <source>
        <dbReference type="SAM" id="MobiDB-lite"/>
    </source>
</evidence>
<keyword evidence="4 7" id="KW-1133">Transmembrane helix</keyword>
<dbReference type="InterPro" id="IPR038330">
    <property type="entry name" value="TspO/MBR-related_sf"/>
</dbReference>
<feature type="transmembrane region" description="Helical" evidence="7">
    <location>
        <begin position="98"/>
        <end position="116"/>
    </location>
</feature>
<dbReference type="PANTHER" id="PTHR38436">
    <property type="entry name" value="POLYKETIDE CYCLASE SNOAL-LIKE DOMAIN"/>
    <property type="match status" value="1"/>
</dbReference>
<dbReference type="Gene3D" id="1.20.1260.100">
    <property type="entry name" value="TspO/MBR protein"/>
    <property type="match status" value="1"/>
</dbReference>
<evidence type="ECO:0000313" key="9">
    <source>
        <dbReference type="Proteomes" id="UP001140513"/>
    </source>
</evidence>
<dbReference type="OrthoDB" id="5440at2759"/>
<evidence type="ECO:0000256" key="3">
    <source>
        <dbReference type="ARBA" id="ARBA00022692"/>
    </source>
</evidence>
<dbReference type="GeneID" id="80915413"/>
<evidence type="ECO:0000256" key="1">
    <source>
        <dbReference type="ARBA" id="ARBA00004141"/>
    </source>
</evidence>